<keyword evidence="4" id="KW-1185">Reference proteome</keyword>
<dbReference type="GO" id="GO:0140662">
    <property type="term" value="F:ATP-dependent protein folding chaperone"/>
    <property type="evidence" value="ECO:0007669"/>
    <property type="project" value="InterPro"/>
</dbReference>
<reference evidence="3 4" key="1">
    <citation type="submission" date="2014-06" db="EMBL/GenBank/DDBJ databases">
        <authorList>
            <person name="Swart Estienne"/>
        </authorList>
    </citation>
    <scope>NUCLEOTIDE SEQUENCE [LARGE SCALE GENOMIC DNA]</scope>
    <source>
        <strain evidence="3 4">130c</strain>
    </source>
</reference>
<organism evidence="3 4">
    <name type="scientific">Stylonychia lemnae</name>
    <name type="common">Ciliate</name>
    <dbReference type="NCBI Taxonomy" id="5949"/>
    <lineage>
        <taxon>Eukaryota</taxon>
        <taxon>Sar</taxon>
        <taxon>Alveolata</taxon>
        <taxon>Ciliophora</taxon>
        <taxon>Intramacronucleata</taxon>
        <taxon>Spirotrichea</taxon>
        <taxon>Stichotrichia</taxon>
        <taxon>Sporadotrichida</taxon>
        <taxon>Oxytrichidae</taxon>
        <taxon>Stylonychinae</taxon>
        <taxon>Stylonychia</taxon>
    </lineage>
</organism>
<evidence type="ECO:0000256" key="1">
    <source>
        <dbReference type="ARBA" id="ARBA00022741"/>
    </source>
</evidence>
<keyword evidence="1" id="KW-0547">Nucleotide-binding</keyword>
<proteinExistence type="predicted"/>
<dbReference type="InParanoid" id="A0A078AQS6"/>
<dbReference type="InterPro" id="IPR043129">
    <property type="entry name" value="ATPase_NBD"/>
</dbReference>
<dbReference type="Proteomes" id="UP000039865">
    <property type="component" value="Unassembled WGS sequence"/>
</dbReference>
<protein>
    <submittedName>
        <fullName evidence="3">Uncharacterized protein</fullName>
    </submittedName>
</protein>
<evidence type="ECO:0000313" key="4">
    <source>
        <dbReference type="Proteomes" id="UP000039865"/>
    </source>
</evidence>
<dbReference type="Pfam" id="PF00012">
    <property type="entry name" value="HSP70"/>
    <property type="match status" value="1"/>
</dbReference>
<name>A0A078AQS6_STYLE</name>
<dbReference type="CDD" id="cd10229">
    <property type="entry name" value="ASKHA_NBD_HSP70_HSPA12"/>
    <property type="match status" value="1"/>
</dbReference>
<sequence length="585" mass="66134">MAFLKEDSAFTHVIAIDFGTGASGYGIAPRIVEPGQKPRIEVFNPCDDSDDQKTSTAILFDDNGNFIAFGQHALQRYAEMLDDEETAMLFQTYKMHLLHMDHNAKSVDNRDLPLMRVIAESLRYISEKALEKLQEQVGKVVSTKIRWVLTVPALWSEEHKHFMRKAAIQAGIIEDLNAPNLLLCLEPEGASIQCREDSEDSLKNQMIKGTTVMVLDCGGGTVDITIHKLTSNPDEKFLCEELLPSSGGCEWGSKYVDLYFEQFLADFFGEELYAVYRQNAMARLDILKHFEMLKRKFNPGVEERSRLQLSYLGEELSATRLGELVKEHNKKFDAQLHIKQRGASSIDLPAPLMNSFFKPLFDNIKSKVKQLIEQAEQKVSPVNFIFMVGGFSESPFLKSEIKKNFEEGFNINVLVPRRPQVSVIRGACMFGLNPRSITSRISKMTYGINTLTTFDPTRHPEEKKVVIEGEDFCEDVFDAFVRKGEAVGIDEVHVKTYCPVRARQTVMRIIFYCTAEENANFVDDDTVKQLGELSIDIGRPFQSVDDKTVKVTLLFGATHIYATATNREGTEIRNCEFKFECAGAN</sequence>
<evidence type="ECO:0000313" key="3">
    <source>
        <dbReference type="EMBL" id="CDW84281.1"/>
    </source>
</evidence>
<dbReference type="EMBL" id="CCKQ01012662">
    <property type="protein sequence ID" value="CDW84281.1"/>
    <property type="molecule type" value="Genomic_DNA"/>
</dbReference>
<evidence type="ECO:0000256" key="2">
    <source>
        <dbReference type="ARBA" id="ARBA00022840"/>
    </source>
</evidence>
<keyword evidence="2" id="KW-0067">ATP-binding</keyword>
<dbReference type="SUPFAM" id="SSF53067">
    <property type="entry name" value="Actin-like ATPase domain"/>
    <property type="match status" value="2"/>
</dbReference>
<dbReference type="GO" id="GO:0005524">
    <property type="term" value="F:ATP binding"/>
    <property type="evidence" value="ECO:0007669"/>
    <property type="project" value="UniProtKB-KW"/>
</dbReference>
<dbReference type="PANTHER" id="PTHR14187:SF5">
    <property type="entry name" value="HEAT SHOCK 70 KDA PROTEIN 12A"/>
    <property type="match status" value="1"/>
</dbReference>
<dbReference type="OrthoDB" id="2963168at2759"/>
<dbReference type="InterPro" id="IPR013126">
    <property type="entry name" value="Hsp_70_fam"/>
</dbReference>
<dbReference type="OMA" id="MGRCTSR"/>
<dbReference type="Gene3D" id="3.30.420.40">
    <property type="match status" value="2"/>
</dbReference>
<dbReference type="AlphaFoldDB" id="A0A078AQS6"/>
<gene>
    <name evidence="3" type="primary">Contig14588.g15542</name>
    <name evidence="3" type="ORF">STYLEM_13340</name>
</gene>
<accession>A0A078AQS6</accession>
<dbReference type="PANTHER" id="PTHR14187">
    <property type="entry name" value="ALPHA KINASE/ELONGATION FACTOR 2 KINASE"/>
    <property type="match status" value="1"/>
</dbReference>